<protein>
    <submittedName>
        <fullName evidence="8">Ethylene-responsive transcription factor CRF2</fullName>
    </submittedName>
</protein>
<sequence>MELQEEDKMLSSRRFKYTEHLNQTTVVSRPEKSFSCKRRPEMNQFGPRTVRVTFTDAEATDSSSDEEEGFFIKRQRVKKYVNEIKFQPYGRESITGNATVSGNVDGGMRCSRPPVTVAKRKNCGGRTATTTGINTNNLRKFRGVRQRPWGKWAAEIRDPLRRVRLWLGTYNTAEEAAMVYDQAAIQLRGPDALTNFSTTPPPPETFNKTSSGYNSGEESNNNCVKSPKSVLLLNSISDCQEGKSSSPCIRLNDAVLKENENFSDFSMFPTDDDLFSQFENRVIPDLFEQTGFPDNVFGFGDFDCCGDMFFGSSNEYRAGSSTLQTDDYFQDFGDIFGSDPLVAL</sequence>
<dbReference type="PRINTS" id="PR00367">
    <property type="entry name" value="ETHRSPELEMNT"/>
</dbReference>
<keyword evidence="6" id="KW-0539">Nucleus</keyword>
<dbReference type="SUPFAM" id="SSF54171">
    <property type="entry name" value="DNA-binding domain"/>
    <property type="match status" value="1"/>
</dbReference>
<evidence type="ECO:0000259" key="7">
    <source>
        <dbReference type="PROSITE" id="PS51032"/>
    </source>
</evidence>
<evidence type="ECO:0000256" key="5">
    <source>
        <dbReference type="ARBA" id="ARBA00023163"/>
    </source>
</evidence>
<dbReference type="PROSITE" id="PS51032">
    <property type="entry name" value="AP2_ERF"/>
    <property type="match status" value="1"/>
</dbReference>
<dbReference type="FunFam" id="3.30.730.10:FF:000001">
    <property type="entry name" value="Ethylene-responsive transcription factor 2"/>
    <property type="match status" value="1"/>
</dbReference>
<name>A0ABD1UIV3_9LAMI</name>
<keyword evidence="4" id="KW-0238">DNA-binding</keyword>
<proteinExistence type="predicted"/>
<keyword evidence="5" id="KW-0804">Transcription</keyword>
<gene>
    <name evidence="8" type="ORF">Adt_10025</name>
</gene>
<evidence type="ECO:0000313" key="9">
    <source>
        <dbReference type="Proteomes" id="UP001604336"/>
    </source>
</evidence>
<dbReference type="InterPro" id="IPR001471">
    <property type="entry name" value="AP2/ERF_dom"/>
</dbReference>
<evidence type="ECO:0000256" key="1">
    <source>
        <dbReference type="ARBA" id="ARBA00004123"/>
    </source>
</evidence>
<dbReference type="InterPro" id="IPR050913">
    <property type="entry name" value="AP2/ERF_ERF"/>
</dbReference>
<keyword evidence="9" id="KW-1185">Reference proteome</keyword>
<dbReference type="Gene3D" id="3.30.730.10">
    <property type="entry name" value="AP2/ERF domain"/>
    <property type="match status" value="1"/>
</dbReference>
<dbReference type="GO" id="GO:0005634">
    <property type="term" value="C:nucleus"/>
    <property type="evidence" value="ECO:0007669"/>
    <property type="project" value="UniProtKB-SubCell"/>
</dbReference>
<keyword evidence="2" id="KW-0611">Plant defense</keyword>
<dbReference type="Pfam" id="PF00847">
    <property type="entry name" value="AP2"/>
    <property type="match status" value="1"/>
</dbReference>
<dbReference type="Proteomes" id="UP001604336">
    <property type="component" value="Unassembled WGS sequence"/>
</dbReference>
<dbReference type="PANTHER" id="PTHR31194:SF140">
    <property type="entry name" value="ETHYLENE-RESPONSIVE TRANSCRIPTION FACTOR CRF2"/>
    <property type="match status" value="1"/>
</dbReference>
<organism evidence="8 9">
    <name type="scientific">Abeliophyllum distichum</name>
    <dbReference type="NCBI Taxonomy" id="126358"/>
    <lineage>
        <taxon>Eukaryota</taxon>
        <taxon>Viridiplantae</taxon>
        <taxon>Streptophyta</taxon>
        <taxon>Embryophyta</taxon>
        <taxon>Tracheophyta</taxon>
        <taxon>Spermatophyta</taxon>
        <taxon>Magnoliopsida</taxon>
        <taxon>eudicotyledons</taxon>
        <taxon>Gunneridae</taxon>
        <taxon>Pentapetalae</taxon>
        <taxon>asterids</taxon>
        <taxon>lamiids</taxon>
        <taxon>Lamiales</taxon>
        <taxon>Oleaceae</taxon>
        <taxon>Forsythieae</taxon>
        <taxon>Abeliophyllum</taxon>
    </lineage>
</organism>
<dbReference type="GO" id="GO:0006952">
    <property type="term" value="P:defense response"/>
    <property type="evidence" value="ECO:0007669"/>
    <property type="project" value="UniProtKB-KW"/>
</dbReference>
<dbReference type="AlphaFoldDB" id="A0ABD1UIV3"/>
<accession>A0ABD1UIV3</accession>
<dbReference type="InterPro" id="IPR016177">
    <property type="entry name" value="DNA-bd_dom_sf"/>
</dbReference>
<dbReference type="EMBL" id="JBFOLK010000003">
    <property type="protein sequence ID" value="KAL2524971.1"/>
    <property type="molecule type" value="Genomic_DNA"/>
</dbReference>
<dbReference type="CDD" id="cd00018">
    <property type="entry name" value="AP2"/>
    <property type="match status" value="1"/>
</dbReference>
<reference evidence="9" key="1">
    <citation type="submission" date="2024-07" db="EMBL/GenBank/DDBJ databases">
        <title>Two chromosome-level genome assemblies of Korean endemic species Abeliophyllum distichum and Forsythia ovata (Oleaceae).</title>
        <authorList>
            <person name="Jang H."/>
        </authorList>
    </citation>
    <scope>NUCLEOTIDE SEQUENCE [LARGE SCALE GENOMIC DNA]</scope>
</reference>
<keyword evidence="3" id="KW-0805">Transcription regulation</keyword>
<dbReference type="PANTHER" id="PTHR31194">
    <property type="entry name" value="SHN SHINE , DNA BINDING / TRANSCRIPTION FACTOR"/>
    <property type="match status" value="1"/>
</dbReference>
<dbReference type="InterPro" id="IPR036955">
    <property type="entry name" value="AP2/ERF_dom_sf"/>
</dbReference>
<dbReference type="SMART" id="SM00380">
    <property type="entry name" value="AP2"/>
    <property type="match status" value="1"/>
</dbReference>
<evidence type="ECO:0000256" key="2">
    <source>
        <dbReference type="ARBA" id="ARBA00022821"/>
    </source>
</evidence>
<evidence type="ECO:0000313" key="8">
    <source>
        <dbReference type="EMBL" id="KAL2524971.1"/>
    </source>
</evidence>
<evidence type="ECO:0000256" key="3">
    <source>
        <dbReference type="ARBA" id="ARBA00023015"/>
    </source>
</evidence>
<evidence type="ECO:0000256" key="6">
    <source>
        <dbReference type="ARBA" id="ARBA00023242"/>
    </source>
</evidence>
<dbReference type="GO" id="GO:0003677">
    <property type="term" value="F:DNA binding"/>
    <property type="evidence" value="ECO:0007669"/>
    <property type="project" value="UniProtKB-KW"/>
</dbReference>
<evidence type="ECO:0000256" key="4">
    <source>
        <dbReference type="ARBA" id="ARBA00023125"/>
    </source>
</evidence>
<comment type="subcellular location">
    <subcellularLocation>
        <location evidence="1">Nucleus</location>
    </subcellularLocation>
</comment>
<comment type="caution">
    <text evidence="8">The sequence shown here is derived from an EMBL/GenBank/DDBJ whole genome shotgun (WGS) entry which is preliminary data.</text>
</comment>
<feature type="domain" description="AP2/ERF" evidence="7">
    <location>
        <begin position="140"/>
        <end position="197"/>
    </location>
</feature>